<dbReference type="Pfam" id="PF04149">
    <property type="entry name" value="DUF397"/>
    <property type="match status" value="1"/>
</dbReference>
<protein>
    <recommendedName>
        <fullName evidence="1">DUF397 domain-containing protein</fullName>
    </recommendedName>
</protein>
<reference evidence="2" key="2">
    <citation type="submission" date="2020-09" db="EMBL/GenBank/DDBJ databases">
        <authorList>
            <person name="Sun Q."/>
            <person name="Ohkuma M."/>
        </authorList>
    </citation>
    <scope>NUCLEOTIDE SEQUENCE</scope>
    <source>
        <strain evidence="2">JCM 3313</strain>
    </source>
</reference>
<comment type="caution">
    <text evidence="2">The sequence shown here is derived from an EMBL/GenBank/DDBJ whole genome shotgun (WGS) entry which is preliminary data.</text>
</comment>
<evidence type="ECO:0000313" key="2">
    <source>
        <dbReference type="EMBL" id="GGP36349.1"/>
    </source>
</evidence>
<dbReference type="RefSeq" id="WP_189221306.1">
    <property type="nucleotide sequence ID" value="NZ_BMRG01000001.1"/>
</dbReference>
<sequence length="57" mass="6163">MSESTWRKSSRSATNAQCVELAVAGGRTAVRDSKNRGAGTLVFTSRAFRAFLDGARR</sequence>
<dbReference type="EMBL" id="BMRG01000001">
    <property type="protein sequence ID" value="GGP36349.1"/>
    <property type="molecule type" value="Genomic_DNA"/>
</dbReference>
<name>A0A918AH89_9PSEU</name>
<gene>
    <name evidence="2" type="ORF">GCM10010185_04310</name>
</gene>
<organism evidence="2 3">
    <name type="scientific">Saccharothrix coeruleofusca</name>
    <dbReference type="NCBI Taxonomy" id="33919"/>
    <lineage>
        <taxon>Bacteria</taxon>
        <taxon>Bacillati</taxon>
        <taxon>Actinomycetota</taxon>
        <taxon>Actinomycetes</taxon>
        <taxon>Pseudonocardiales</taxon>
        <taxon>Pseudonocardiaceae</taxon>
        <taxon>Saccharothrix</taxon>
    </lineage>
</organism>
<reference evidence="2" key="1">
    <citation type="journal article" date="2014" name="Int. J. Syst. Evol. Microbiol.">
        <title>Complete genome sequence of Corynebacterium casei LMG S-19264T (=DSM 44701T), isolated from a smear-ripened cheese.</title>
        <authorList>
            <consortium name="US DOE Joint Genome Institute (JGI-PGF)"/>
            <person name="Walter F."/>
            <person name="Albersmeier A."/>
            <person name="Kalinowski J."/>
            <person name="Ruckert C."/>
        </authorList>
    </citation>
    <scope>NUCLEOTIDE SEQUENCE</scope>
    <source>
        <strain evidence="2">JCM 3313</strain>
    </source>
</reference>
<evidence type="ECO:0000313" key="3">
    <source>
        <dbReference type="Proteomes" id="UP000639606"/>
    </source>
</evidence>
<accession>A0A918AH89</accession>
<proteinExistence type="predicted"/>
<feature type="domain" description="DUF397" evidence="1">
    <location>
        <begin position="5"/>
        <end position="56"/>
    </location>
</feature>
<dbReference type="Proteomes" id="UP000639606">
    <property type="component" value="Unassembled WGS sequence"/>
</dbReference>
<dbReference type="AlphaFoldDB" id="A0A918AH89"/>
<dbReference type="InterPro" id="IPR007278">
    <property type="entry name" value="DUF397"/>
</dbReference>
<keyword evidence="3" id="KW-1185">Reference proteome</keyword>
<evidence type="ECO:0000259" key="1">
    <source>
        <dbReference type="Pfam" id="PF04149"/>
    </source>
</evidence>